<comment type="caution">
    <text evidence="1">The sequence shown here is derived from an EMBL/GenBank/DDBJ whole genome shotgun (WGS) entry which is preliminary data.</text>
</comment>
<organism evidence="1 2">
    <name type="scientific">Cylicocyclus nassatus</name>
    <name type="common">Nematode worm</name>
    <dbReference type="NCBI Taxonomy" id="53992"/>
    <lineage>
        <taxon>Eukaryota</taxon>
        <taxon>Metazoa</taxon>
        <taxon>Ecdysozoa</taxon>
        <taxon>Nematoda</taxon>
        <taxon>Chromadorea</taxon>
        <taxon>Rhabditida</taxon>
        <taxon>Rhabditina</taxon>
        <taxon>Rhabditomorpha</taxon>
        <taxon>Strongyloidea</taxon>
        <taxon>Strongylidae</taxon>
        <taxon>Cylicocyclus</taxon>
    </lineage>
</organism>
<protein>
    <submittedName>
        <fullName evidence="1">Uncharacterized protein</fullName>
    </submittedName>
</protein>
<evidence type="ECO:0000313" key="1">
    <source>
        <dbReference type="EMBL" id="CAJ0596774.1"/>
    </source>
</evidence>
<dbReference type="EMBL" id="CATQJL010000223">
    <property type="protein sequence ID" value="CAJ0596774.1"/>
    <property type="molecule type" value="Genomic_DNA"/>
</dbReference>
<name>A0AA36GRF7_CYLNA</name>
<dbReference type="Proteomes" id="UP001176961">
    <property type="component" value="Unassembled WGS sequence"/>
</dbReference>
<keyword evidence="2" id="KW-1185">Reference proteome</keyword>
<accession>A0AA36GRF7</accession>
<dbReference type="AlphaFoldDB" id="A0AA36GRF7"/>
<evidence type="ECO:0000313" key="2">
    <source>
        <dbReference type="Proteomes" id="UP001176961"/>
    </source>
</evidence>
<reference evidence="1" key="1">
    <citation type="submission" date="2023-07" db="EMBL/GenBank/DDBJ databases">
        <authorList>
            <consortium name="CYATHOMIX"/>
        </authorList>
    </citation>
    <scope>NUCLEOTIDE SEQUENCE</scope>
    <source>
        <strain evidence="1">N/A</strain>
    </source>
</reference>
<proteinExistence type="predicted"/>
<gene>
    <name evidence="1" type="ORF">CYNAS_LOCUS8757</name>
</gene>
<sequence length="70" mass="8121">MELFFEAGVYKGIAVLKYLASVNHTVPPVSKSKFLWDEDRRHYGQFYNTDLILLHPVKPSSLSIARNRKK</sequence>